<dbReference type="Pfam" id="PF00226">
    <property type="entry name" value="DnaJ"/>
    <property type="match status" value="1"/>
</dbReference>
<sequence length="312" mass="35760">MKFRNYYEILGVDKNATQDEIRSAFRRLARIYHPDVAKDKKAAEEKFKDINEAYEVLSDPEKRKKYDQMFESWDRTQEEFVPPFWSAPKGWTYQQRYEPEFGGTGFSDFFEAFFTEHGGLFSNLFQKNGDTALKKQKGRDLSAEILVSLDEVLHGSVRQITISRPFNGGSRKDTYQITIPIGIEEGQRIRLAGLGEPSAFGKAGDLFLKVKYAKHPFFRVEGKDLYYDLEIPPWDAALGSKVQIPTLEGQVNLKIPPGCKSGTKLRLKGLGLPYREGGKRGDLYVVISINVPQAINPEERKLWEQLSKKKYQ</sequence>
<keyword evidence="3" id="KW-0863">Zinc-finger</keyword>
<evidence type="ECO:0000256" key="4">
    <source>
        <dbReference type="ARBA" id="ARBA00022833"/>
    </source>
</evidence>
<accession>A0A4Y8P9N0</accession>
<dbReference type="FunFam" id="2.60.260.20:FF:000005">
    <property type="entry name" value="Chaperone protein dnaJ 1, mitochondrial"/>
    <property type="match status" value="1"/>
</dbReference>
<dbReference type="InterPro" id="IPR018253">
    <property type="entry name" value="DnaJ_domain_CS"/>
</dbReference>
<evidence type="ECO:0000256" key="3">
    <source>
        <dbReference type="ARBA" id="ARBA00022771"/>
    </source>
</evidence>
<keyword evidence="2" id="KW-0677">Repeat</keyword>
<organism evidence="7 8">
    <name type="scientific">Methylacidiphilum caldifontis</name>
    <dbReference type="NCBI Taxonomy" id="2795386"/>
    <lineage>
        <taxon>Bacteria</taxon>
        <taxon>Pseudomonadati</taxon>
        <taxon>Verrucomicrobiota</taxon>
        <taxon>Methylacidiphilae</taxon>
        <taxon>Methylacidiphilales</taxon>
        <taxon>Methylacidiphilaceae</taxon>
        <taxon>Methylacidiphilum (ex Ratnadevi et al. 2023)</taxon>
    </lineage>
</organism>
<dbReference type="AlphaFoldDB" id="A0A4Y8P9N0"/>
<dbReference type="RefSeq" id="WP_134440498.1">
    <property type="nucleotide sequence ID" value="NZ_CP065957.1"/>
</dbReference>
<dbReference type="GO" id="GO:0005737">
    <property type="term" value="C:cytoplasm"/>
    <property type="evidence" value="ECO:0007669"/>
    <property type="project" value="TreeGrafter"/>
</dbReference>
<dbReference type="GO" id="GO:0051082">
    <property type="term" value="F:unfolded protein binding"/>
    <property type="evidence" value="ECO:0007669"/>
    <property type="project" value="InterPro"/>
</dbReference>
<dbReference type="InterPro" id="IPR001623">
    <property type="entry name" value="DnaJ_domain"/>
</dbReference>
<evidence type="ECO:0000256" key="2">
    <source>
        <dbReference type="ARBA" id="ARBA00022737"/>
    </source>
</evidence>
<dbReference type="SUPFAM" id="SSF49493">
    <property type="entry name" value="HSP40/DnaJ peptide-binding domain"/>
    <property type="match status" value="2"/>
</dbReference>
<protein>
    <submittedName>
        <fullName evidence="7">Molecular chaperone DnaJ</fullName>
    </submittedName>
</protein>
<name>A0A4Y8P9N0_9BACT</name>
<evidence type="ECO:0000313" key="7">
    <source>
        <dbReference type="EMBL" id="TFE67416.1"/>
    </source>
</evidence>
<dbReference type="SMART" id="SM00271">
    <property type="entry name" value="DnaJ"/>
    <property type="match status" value="1"/>
</dbReference>
<dbReference type="GO" id="GO:0008270">
    <property type="term" value="F:zinc ion binding"/>
    <property type="evidence" value="ECO:0007669"/>
    <property type="project" value="UniProtKB-KW"/>
</dbReference>
<dbReference type="InterPro" id="IPR002939">
    <property type="entry name" value="DnaJ_C"/>
</dbReference>
<dbReference type="PANTHER" id="PTHR43096">
    <property type="entry name" value="DNAJ HOMOLOG 1, MITOCHONDRIAL-RELATED"/>
    <property type="match status" value="1"/>
</dbReference>
<proteinExistence type="predicted"/>
<dbReference type="OrthoDB" id="9779889at2"/>
<dbReference type="EMBL" id="LXQC01000154">
    <property type="protein sequence ID" value="TFE67416.1"/>
    <property type="molecule type" value="Genomic_DNA"/>
</dbReference>
<keyword evidence="8" id="KW-1185">Reference proteome</keyword>
<evidence type="ECO:0000313" key="8">
    <source>
        <dbReference type="Proteomes" id="UP000297713"/>
    </source>
</evidence>
<dbReference type="InterPro" id="IPR036869">
    <property type="entry name" value="J_dom_sf"/>
</dbReference>
<dbReference type="PROSITE" id="PS50076">
    <property type="entry name" value="DNAJ_2"/>
    <property type="match status" value="1"/>
</dbReference>
<feature type="domain" description="J" evidence="6">
    <location>
        <begin position="5"/>
        <end position="70"/>
    </location>
</feature>
<gene>
    <name evidence="7" type="ORF">A7Q10_01120</name>
</gene>
<dbReference type="Gene3D" id="2.60.260.20">
    <property type="entry name" value="Urease metallochaperone UreE, N-terminal domain"/>
    <property type="match status" value="2"/>
</dbReference>
<dbReference type="PANTHER" id="PTHR43096:SF52">
    <property type="entry name" value="DNAJ HOMOLOG 1, MITOCHONDRIAL-RELATED"/>
    <property type="match status" value="1"/>
</dbReference>
<dbReference type="SUPFAM" id="SSF46565">
    <property type="entry name" value="Chaperone J-domain"/>
    <property type="match status" value="1"/>
</dbReference>
<reference evidence="7 8" key="1">
    <citation type="submission" date="2016-05" db="EMBL/GenBank/DDBJ databases">
        <title>Diversity and Homogeneity among Thermoacidophilic Verrucomicrobia Methanotrophs Linked with Geographical Origin.</title>
        <authorList>
            <person name="Erikstad H.-A."/>
            <person name="Smestad N.B."/>
            <person name="Ceballos R.M."/>
            <person name="Birkeland N.-K."/>
        </authorList>
    </citation>
    <scope>NUCLEOTIDE SEQUENCE [LARGE SCALE GENOMIC DNA]</scope>
    <source>
        <strain evidence="7 8">Phi</strain>
    </source>
</reference>
<dbReference type="Pfam" id="PF01556">
    <property type="entry name" value="DnaJ_C"/>
    <property type="match status" value="1"/>
</dbReference>
<evidence type="ECO:0000256" key="5">
    <source>
        <dbReference type="ARBA" id="ARBA00023186"/>
    </source>
</evidence>
<keyword evidence="1" id="KW-0479">Metal-binding</keyword>
<evidence type="ECO:0000259" key="6">
    <source>
        <dbReference type="PROSITE" id="PS50076"/>
    </source>
</evidence>
<dbReference type="InterPro" id="IPR008971">
    <property type="entry name" value="HSP40/DnaJ_pept-bd"/>
</dbReference>
<dbReference type="PRINTS" id="PR00625">
    <property type="entry name" value="JDOMAIN"/>
</dbReference>
<dbReference type="Proteomes" id="UP000297713">
    <property type="component" value="Unassembled WGS sequence"/>
</dbReference>
<dbReference type="GO" id="GO:0042026">
    <property type="term" value="P:protein refolding"/>
    <property type="evidence" value="ECO:0007669"/>
    <property type="project" value="TreeGrafter"/>
</dbReference>
<keyword evidence="5" id="KW-0143">Chaperone</keyword>
<dbReference type="CDD" id="cd06257">
    <property type="entry name" value="DnaJ"/>
    <property type="match status" value="1"/>
</dbReference>
<dbReference type="CDD" id="cd10747">
    <property type="entry name" value="DnaJ_C"/>
    <property type="match status" value="1"/>
</dbReference>
<comment type="caution">
    <text evidence="7">The sequence shown here is derived from an EMBL/GenBank/DDBJ whole genome shotgun (WGS) entry which is preliminary data.</text>
</comment>
<dbReference type="Gene3D" id="1.10.287.110">
    <property type="entry name" value="DnaJ domain"/>
    <property type="match status" value="1"/>
</dbReference>
<evidence type="ECO:0000256" key="1">
    <source>
        <dbReference type="ARBA" id="ARBA00022723"/>
    </source>
</evidence>
<keyword evidence="4" id="KW-0862">Zinc</keyword>
<dbReference type="PROSITE" id="PS00636">
    <property type="entry name" value="DNAJ_1"/>
    <property type="match status" value="1"/>
</dbReference>